<dbReference type="Proteomes" id="UP001527925">
    <property type="component" value="Unassembled WGS sequence"/>
</dbReference>
<feature type="compositionally biased region" description="Acidic residues" evidence="1">
    <location>
        <begin position="973"/>
        <end position="995"/>
    </location>
</feature>
<gene>
    <name evidence="2" type="ORF">HK105_209220</name>
</gene>
<feature type="region of interest" description="Disordered" evidence="1">
    <location>
        <begin position="965"/>
        <end position="1001"/>
    </location>
</feature>
<feature type="compositionally biased region" description="Basic and acidic residues" evidence="1">
    <location>
        <begin position="503"/>
        <end position="515"/>
    </location>
</feature>
<reference evidence="2 3" key="1">
    <citation type="submission" date="2023-09" db="EMBL/GenBank/DDBJ databases">
        <title>Pangenome analysis of Batrachochytrium dendrobatidis and related Chytrids.</title>
        <authorList>
            <person name="Yacoub M.N."/>
            <person name="Stajich J.E."/>
            <person name="James T.Y."/>
        </authorList>
    </citation>
    <scope>NUCLEOTIDE SEQUENCE [LARGE SCALE GENOMIC DNA]</scope>
    <source>
        <strain evidence="2 3">JEL0888</strain>
    </source>
</reference>
<name>A0ABR4MVQ4_9FUNG</name>
<comment type="caution">
    <text evidence="2">The sequence shown here is derived from an EMBL/GenBank/DDBJ whole genome shotgun (WGS) entry which is preliminary data.</text>
</comment>
<accession>A0ABR4MVQ4</accession>
<feature type="region of interest" description="Disordered" evidence="1">
    <location>
        <begin position="48"/>
        <end position="71"/>
    </location>
</feature>
<feature type="region of interest" description="Disordered" evidence="1">
    <location>
        <begin position="1"/>
        <end position="31"/>
    </location>
</feature>
<dbReference type="EMBL" id="JADGIZ020000122">
    <property type="protein sequence ID" value="KAL2911331.1"/>
    <property type="molecule type" value="Genomic_DNA"/>
</dbReference>
<feature type="region of interest" description="Disordered" evidence="1">
    <location>
        <begin position="1259"/>
        <end position="1296"/>
    </location>
</feature>
<protein>
    <submittedName>
        <fullName evidence="2">Uncharacterized protein</fullName>
    </submittedName>
</protein>
<evidence type="ECO:0000256" key="1">
    <source>
        <dbReference type="SAM" id="MobiDB-lite"/>
    </source>
</evidence>
<keyword evidence="3" id="KW-1185">Reference proteome</keyword>
<feature type="region of interest" description="Disordered" evidence="1">
    <location>
        <begin position="751"/>
        <end position="824"/>
    </location>
</feature>
<feature type="compositionally biased region" description="Low complexity" evidence="1">
    <location>
        <begin position="775"/>
        <end position="786"/>
    </location>
</feature>
<organism evidence="2 3">
    <name type="scientific">Polyrhizophydium stewartii</name>
    <dbReference type="NCBI Taxonomy" id="2732419"/>
    <lineage>
        <taxon>Eukaryota</taxon>
        <taxon>Fungi</taxon>
        <taxon>Fungi incertae sedis</taxon>
        <taxon>Chytridiomycota</taxon>
        <taxon>Chytridiomycota incertae sedis</taxon>
        <taxon>Chytridiomycetes</taxon>
        <taxon>Rhizophydiales</taxon>
        <taxon>Rhizophydiales incertae sedis</taxon>
        <taxon>Polyrhizophydium</taxon>
    </lineage>
</organism>
<feature type="compositionally biased region" description="Polar residues" evidence="1">
    <location>
        <begin position="471"/>
        <end position="502"/>
    </location>
</feature>
<feature type="compositionally biased region" description="Low complexity" evidence="1">
    <location>
        <begin position="1259"/>
        <end position="1268"/>
    </location>
</feature>
<feature type="compositionally biased region" description="Polar residues" evidence="1">
    <location>
        <begin position="1"/>
        <end position="19"/>
    </location>
</feature>
<proteinExistence type="predicted"/>
<feature type="region of interest" description="Disordered" evidence="1">
    <location>
        <begin position="468"/>
        <end position="539"/>
    </location>
</feature>
<sequence>MPETPRSQDAMQPRPTDSPQLPPPLETSPLVSVTDEAMAFIGMASPAVKAAREDSAPDSPAPAGDTTSPPFALTPLISKLLQDSALSSKLKKCRNGETDQNVGKLIGPKVQELLHTEDLQGTLCEHFSERLHDEDFLEFGKLDESAGAKASRDVNMVAASNNAAGTGSASPSAAPVTDPAIEDPAVAHVVHSLKQNRDIVEGLNIHGNDLADVVSALSAIEAQLTELGDPADTDKLKKARAALIAQRSEAMKDAKDKKRTAALFIELQWSSISSILMILHGNLRSLTQEQLDELGRERSVEHLQLPNRLFAPPPAGTRVEEFVFAMVIPDGQPPEAAEPRLVSKVDNHKFVKRILKAYGENTSTIWLWVVGPHRRFLQVTLPEDVTIAALRKAVDQVIGAKHSPLHILPGGDSHRFAFDRFEKAKTYLSEYPSSPDHPWYVWDEDELINVSDFLMESAPRVVYKGKAAKATSDNATPTNASLGQLGSPQNSQPGSPRNSTGKRTSEGDQGSDRSRLKNGNGQSVKGDKKEGSTTKSPESVAMMDVVEASAASLVEFALQGLNASESLDPEHLDDFKRDATRQLANLFLDDQYTIRNESDLDGWTFVLVKSMYPVTPGKKTFYKRTEHGWTSDGVLSTRYSDDRVFNTVFELKRGPGDSLHSDIKLVLKNRDHFMYLLLNQGNKYSLTLGARFIFVSCGESTRLIEQIHKVDSALALLLYPPIRASNCWDSLFEPSLRSVLAAVIYELDKSKGSRHPPSAFNMSVSLRSTDDEGDPSSASGSSPSPDAQDRQGGGGGNVGDGGGDDGVGGSVGGSSSNAGGSSGVRMADAWKTETVMHDSGVNVEDVASTDPETTMRQHLRQPLRGVLPTFEVGCLSDPKAMVQAVRQQHPQSIWASEYIGDKFIAIGQRLGEGEMGEVFFFAENNNYEKLAKLQEGPIAKKLFAGIRDDGNLVMVVERGYVAAKVSQSSGDDGSSDSDDSSSNYGDDDESSDDDQSISGVGGNIATAAAAGSEAEPAVGATDGRPSDLKLAIGALQQIHEHEAVHGDAHLGNVAFVGVEPHRRAFWFDLARTSFPPKSELVDKQKDEIRHFKARWRKRFANLAHSLVIGDGDFKHNSRGHITMPTAMPLFNALWRQGETVCWIKEHRTSKCCSSCGKEMQQAVLHKQLPPTEVELKARAWSKQDRQIKRKAHLLVRLARKHIQPDNQQAVPLSILPRPLPITQDEADMAIKFARSEATSKVAARLEGALTAALQAAAQGSGANAARQQTNRKRQPPRPGDRKLSRPPPVSVMPQLKGADRMVAKNYDAKNLLMPWGVRKCGHCDTIWCRDKNACIDMLLRAIFYLRQPLKVDAQGMTLREDDPPYLRPQQQQHAQA</sequence>
<evidence type="ECO:0000313" key="3">
    <source>
        <dbReference type="Proteomes" id="UP001527925"/>
    </source>
</evidence>
<evidence type="ECO:0000313" key="2">
    <source>
        <dbReference type="EMBL" id="KAL2911331.1"/>
    </source>
</evidence>
<feature type="compositionally biased region" description="Gly residues" evidence="1">
    <location>
        <begin position="791"/>
        <end position="812"/>
    </location>
</feature>